<dbReference type="PANTHER" id="PTHR21143:SF133">
    <property type="entry name" value="GUSTATORY AND PHEROMONE RECEPTOR 32A-RELATED"/>
    <property type="match status" value="1"/>
</dbReference>
<evidence type="ECO:0000313" key="9">
    <source>
        <dbReference type="EMBL" id="ALG36126.1"/>
    </source>
</evidence>
<keyword evidence="5 8" id="KW-0472">Membrane</keyword>
<evidence type="ECO:0000256" key="3">
    <source>
        <dbReference type="ARBA" id="ARBA00022692"/>
    </source>
</evidence>
<organism evidence="9">
    <name type="scientific">Sclerodermus sp. MQW-2015</name>
    <dbReference type="NCBI Taxonomy" id="1729718"/>
    <lineage>
        <taxon>Eukaryota</taxon>
        <taxon>Metazoa</taxon>
        <taxon>Ecdysozoa</taxon>
        <taxon>Arthropoda</taxon>
        <taxon>Hexapoda</taxon>
        <taxon>Insecta</taxon>
        <taxon>Pterygota</taxon>
        <taxon>Neoptera</taxon>
        <taxon>Endopterygota</taxon>
        <taxon>Hymenoptera</taxon>
        <taxon>Apocrita</taxon>
        <taxon>Aculeata</taxon>
        <taxon>Chrysidoidea</taxon>
        <taxon>Bethylidae</taxon>
        <taxon>Scleroderminae</taxon>
        <taxon>Sclerodermus</taxon>
    </lineage>
</organism>
<sequence length="221" mass="25179">MLTTTPESPQHKRVLRMRDDWNKGVASTLDENRRTKENVDTMRAAKQVHLELVKAARNTNDIYGIQILLSMTASFVLITSLLYNAYVIIWLKLSSEEFSREMIPLSCWVFFYASKLFAINHVCAKTSAEAANTGDIICELYEPSTSKEFRAEIRDFTLQLIQNPLTFTASGFFNLDYTFIHGVIGSVTTYLVILIQFGDIQKPDAILNSTMFTNYTNTTEM</sequence>
<dbReference type="GO" id="GO:0030425">
    <property type="term" value="C:dendrite"/>
    <property type="evidence" value="ECO:0007669"/>
    <property type="project" value="TreeGrafter"/>
</dbReference>
<evidence type="ECO:0000256" key="4">
    <source>
        <dbReference type="ARBA" id="ARBA00022989"/>
    </source>
</evidence>
<dbReference type="GO" id="GO:0007165">
    <property type="term" value="P:signal transduction"/>
    <property type="evidence" value="ECO:0007669"/>
    <property type="project" value="UniProtKB-KW"/>
</dbReference>
<evidence type="ECO:0000256" key="6">
    <source>
        <dbReference type="ARBA" id="ARBA00023170"/>
    </source>
</evidence>
<accession>A0A0N9JZ46</accession>
<evidence type="ECO:0000256" key="7">
    <source>
        <dbReference type="ARBA" id="ARBA00023224"/>
    </source>
</evidence>
<gene>
    <name evidence="9" type="primary">GR2</name>
</gene>
<keyword evidence="3 8" id="KW-0812">Transmembrane</keyword>
<evidence type="ECO:0000256" key="8">
    <source>
        <dbReference type="SAM" id="Phobius"/>
    </source>
</evidence>
<dbReference type="InterPro" id="IPR013604">
    <property type="entry name" value="7TM_chemorcpt"/>
</dbReference>
<dbReference type="AlphaFoldDB" id="A0A0N9JZ46"/>
<name>A0A0N9JZ46_9HYME</name>
<evidence type="ECO:0000256" key="2">
    <source>
        <dbReference type="ARBA" id="ARBA00022475"/>
    </source>
</evidence>
<dbReference type="GO" id="GO:0043025">
    <property type="term" value="C:neuronal cell body"/>
    <property type="evidence" value="ECO:0007669"/>
    <property type="project" value="TreeGrafter"/>
</dbReference>
<keyword evidence="7" id="KW-0807">Transducer</keyword>
<dbReference type="GO" id="GO:0007635">
    <property type="term" value="P:chemosensory behavior"/>
    <property type="evidence" value="ECO:0007669"/>
    <property type="project" value="TreeGrafter"/>
</dbReference>
<keyword evidence="6 9" id="KW-0675">Receptor</keyword>
<feature type="transmembrane region" description="Helical" evidence="8">
    <location>
        <begin position="67"/>
        <end position="91"/>
    </location>
</feature>
<dbReference type="GO" id="GO:0050909">
    <property type="term" value="P:sensory perception of taste"/>
    <property type="evidence" value="ECO:0007669"/>
    <property type="project" value="InterPro"/>
</dbReference>
<reference evidence="9" key="2">
    <citation type="submission" date="2015-03" db="EMBL/GenBank/DDBJ databases">
        <authorList>
            <person name="Murphy D."/>
        </authorList>
    </citation>
    <scope>NUCLEOTIDE SEQUENCE</scope>
</reference>
<evidence type="ECO:0000256" key="1">
    <source>
        <dbReference type="ARBA" id="ARBA00004651"/>
    </source>
</evidence>
<dbReference type="GO" id="GO:0030424">
    <property type="term" value="C:axon"/>
    <property type="evidence" value="ECO:0007669"/>
    <property type="project" value="TreeGrafter"/>
</dbReference>
<dbReference type="GO" id="GO:0008049">
    <property type="term" value="P:male courtship behavior"/>
    <property type="evidence" value="ECO:0007669"/>
    <property type="project" value="TreeGrafter"/>
</dbReference>
<proteinExistence type="evidence at transcript level"/>
<dbReference type="Pfam" id="PF08395">
    <property type="entry name" value="7tm_7"/>
    <property type="match status" value="1"/>
</dbReference>
<keyword evidence="4 8" id="KW-1133">Transmembrane helix</keyword>
<protein>
    <submittedName>
        <fullName evidence="9">Gustatory receptor 2</fullName>
    </submittedName>
</protein>
<reference evidence="9" key="1">
    <citation type="journal article" date="2015" name="Comp. Biochem. Physiol. Part D Genomics Proteomics">
        <title>Analysis of antennal transcriptome and odorant binding protein expression profiles of the recently identified parasitoid wasp, Sclerodermus sp.</title>
        <authorList>
            <person name="Zhou C.X."/>
            <person name="Min S.F."/>
            <person name="Yan-Long T."/>
            <person name="Wang M.Q."/>
        </authorList>
    </citation>
    <scope>NUCLEOTIDE SEQUENCE</scope>
</reference>
<evidence type="ECO:0000256" key="5">
    <source>
        <dbReference type="ARBA" id="ARBA00023136"/>
    </source>
</evidence>
<dbReference type="EMBL" id="KP963678">
    <property type="protein sequence ID" value="ALG36126.1"/>
    <property type="molecule type" value="mRNA"/>
</dbReference>
<keyword evidence="2" id="KW-1003">Cell membrane</keyword>
<dbReference type="PANTHER" id="PTHR21143">
    <property type="entry name" value="INVERTEBRATE GUSTATORY RECEPTOR"/>
    <property type="match status" value="1"/>
</dbReference>
<dbReference type="GO" id="GO:0005886">
    <property type="term" value="C:plasma membrane"/>
    <property type="evidence" value="ECO:0007669"/>
    <property type="project" value="UniProtKB-SubCell"/>
</dbReference>
<comment type="subcellular location">
    <subcellularLocation>
        <location evidence="1">Cell membrane</location>
        <topology evidence="1">Multi-pass membrane protein</topology>
    </subcellularLocation>
</comment>